<proteinExistence type="predicted"/>
<accession>A0ABW0JCE6</accession>
<comment type="caution">
    <text evidence="2">The sequence shown here is derived from an EMBL/GenBank/DDBJ whole genome shotgun (WGS) entry which is preliminary data.</text>
</comment>
<organism evidence="2 3">
    <name type="scientific">Paraburkholderia denitrificans</name>
    <dbReference type="NCBI Taxonomy" id="694025"/>
    <lineage>
        <taxon>Bacteria</taxon>
        <taxon>Pseudomonadati</taxon>
        <taxon>Pseudomonadota</taxon>
        <taxon>Betaproteobacteria</taxon>
        <taxon>Burkholderiales</taxon>
        <taxon>Burkholderiaceae</taxon>
        <taxon>Paraburkholderia</taxon>
    </lineage>
</organism>
<keyword evidence="3" id="KW-1185">Reference proteome</keyword>
<evidence type="ECO:0000256" key="1">
    <source>
        <dbReference type="SAM" id="SignalP"/>
    </source>
</evidence>
<keyword evidence="1" id="KW-0732">Signal</keyword>
<dbReference type="EMBL" id="JBHSMP010000020">
    <property type="protein sequence ID" value="MFC5430679.1"/>
    <property type="molecule type" value="Genomic_DNA"/>
</dbReference>
<sequence length="213" mass="23453">MQKPITRSLAGMAFATLIYGPAAHADGPPEAYDNGAPVQRSLQPEDYLVNADGAKEDPNAKMSEIARAYRNGWIHRGNTDDRILKGLIRKHRDEEVAAARAAPRPVNAPRPAVRRYLPPPPPSYADVPPPGPYAPPMYAPVPPPPVQPVQYVPVYAPPPPPVQPVQYVPVYQQPAYQQPVYAPPGVTVATAYPVVQGYYGTPWWYGGGYRRWR</sequence>
<feature type="chain" id="PRO_5046321159" evidence="1">
    <location>
        <begin position="26"/>
        <end position="213"/>
    </location>
</feature>
<protein>
    <submittedName>
        <fullName evidence="2">Uncharacterized protein</fullName>
    </submittedName>
</protein>
<dbReference type="Proteomes" id="UP001596103">
    <property type="component" value="Unassembled WGS sequence"/>
</dbReference>
<name>A0ABW0JCE6_9BURK</name>
<dbReference type="RefSeq" id="WP_377713311.1">
    <property type="nucleotide sequence ID" value="NZ_JBHSMP010000020.1"/>
</dbReference>
<gene>
    <name evidence="2" type="ORF">ACFPTO_18005</name>
</gene>
<reference evidence="3" key="1">
    <citation type="journal article" date="2019" name="Int. J. Syst. Evol. Microbiol.">
        <title>The Global Catalogue of Microorganisms (GCM) 10K type strain sequencing project: providing services to taxonomists for standard genome sequencing and annotation.</title>
        <authorList>
            <consortium name="The Broad Institute Genomics Platform"/>
            <consortium name="The Broad Institute Genome Sequencing Center for Infectious Disease"/>
            <person name="Wu L."/>
            <person name="Ma J."/>
        </authorList>
    </citation>
    <scope>NUCLEOTIDE SEQUENCE [LARGE SCALE GENOMIC DNA]</scope>
    <source>
        <strain evidence="3">CCUG 56042</strain>
    </source>
</reference>
<feature type="signal peptide" evidence="1">
    <location>
        <begin position="1"/>
        <end position="25"/>
    </location>
</feature>
<evidence type="ECO:0000313" key="2">
    <source>
        <dbReference type="EMBL" id="MFC5430679.1"/>
    </source>
</evidence>
<evidence type="ECO:0000313" key="3">
    <source>
        <dbReference type="Proteomes" id="UP001596103"/>
    </source>
</evidence>